<dbReference type="SMART" id="SM00028">
    <property type="entry name" value="TPR"/>
    <property type="match status" value="8"/>
</dbReference>
<dbReference type="SUPFAM" id="SSF52540">
    <property type="entry name" value="P-loop containing nucleoside triphosphate hydrolases"/>
    <property type="match status" value="1"/>
</dbReference>
<dbReference type="Pfam" id="PF17107">
    <property type="entry name" value="SesA"/>
    <property type="match status" value="1"/>
</dbReference>
<organism evidence="3 4">
    <name type="scientific">Trichoglossum hirsutum</name>
    <dbReference type="NCBI Taxonomy" id="265104"/>
    <lineage>
        <taxon>Eukaryota</taxon>
        <taxon>Fungi</taxon>
        <taxon>Dikarya</taxon>
        <taxon>Ascomycota</taxon>
        <taxon>Pezizomycotina</taxon>
        <taxon>Geoglossomycetes</taxon>
        <taxon>Geoglossales</taxon>
        <taxon>Geoglossaceae</taxon>
        <taxon>Trichoglossum</taxon>
    </lineage>
</organism>
<protein>
    <recommendedName>
        <fullName evidence="2">NACHT-NTPase and P-loop NTPases N-terminal domain-containing protein</fullName>
    </recommendedName>
</protein>
<dbReference type="InterPro" id="IPR011990">
    <property type="entry name" value="TPR-like_helical_dom_sf"/>
</dbReference>
<dbReference type="EMBL" id="JAGHQM010000729">
    <property type="protein sequence ID" value="KAH0558819.1"/>
    <property type="molecule type" value="Genomic_DNA"/>
</dbReference>
<evidence type="ECO:0000313" key="4">
    <source>
        <dbReference type="Proteomes" id="UP000750711"/>
    </source>
</evidence>
<accession>A0A9P8RPJ3</accession>
<keyword evidence="4" id="KW-1185">Reference proteome</keyword>
<sequence length="974" mass="110405">MAEISVIRLVSSITQLVIFGSKVVSRLHEFQSSVNEVPKTFRDIMIQLPLVIDTLKQTERQADAGHVGEETAKALRPVVDECLSQIKLLEDILAKAMPAKEDSDWKRRFKALSSFAHDGDVQKITASLERYVQTLTYYQASQRFEPILEIPRRKTCFMVRFDQDPNFIGREDTIKEIGERFKMRQRRVAVAGIGGVGKSQIAIEYCYRYRDSHPEANVFWVHASNYARFKEEYKNIARELSLPGIDDPDVDTLQLVSKWLSDDINGPWLLVLDNADDMEILFGSNSPTSPQQKIQGPATTLASYLPRSPNGSIIITTRDRRVGERLANRQKPISVLPFMTADAEKLLRCKTLESDEWDRVESIELLEALGYLPLAITQAAAFVSENDITITEYLEMLRAGNSDTEDILEEDLLDPGRDPEIRNSVFQTWRLSFDQIRRQKPRAAEILSLMAVLDRQAISDALLRNDDERNVEFITAVGTLKAFSLITEERKGAIFGMHRLVQFSTQMWLKSKHELIKWQEKALEVVSKHCPSNGEYENWASWRAVNPHVQAVLGYDLQTECCLLQRAAILNGKGWYDRAQVRYSAAYDNMIEALAIREKILGPDNALTLDTAYNLGNLYLDQDKLTEAETMYERALAGKERILGPDHSSTLETVNSLGNLYGHQDRPGEAEMMHKRALAGFEKALGLDHTSTLRTVNDLANFYLYRDKLDEAEALYKRALAEFEEALGLDYMSMRGTVNGLGNLYMRRGRLGEAETMYKRALIGEEKALGPDHTSTLTTVHCLGALYHHQENLGEAEVMYKRALAGYKKALGSDHTWTLTTVHCLGDLYRCQEKFNEAEAMYKWALVGFEKALGSDHTWTLTTVYCQGNLYYRQEKLNKAEVMYKRALAGFEKALGPDHTTTLATVNSLGGLYSRQNKFDKTEAMYERALAGYENALGPNHTWTLATAECLGMLFQSQGQLDKAEAMFKRALPR</sequence>
<evidence type="ECO:0000256" key="1">
    <source>
        <dbReference type="PROSITE-ProRule" id="PRU00339"/>
    </source>
</evidence>
<reference evidence="3" key="1">
    <citation type="submission" date="2021-03" db="EMBL/GenBank/DDBJ databases">
        <title>Comparative genomics and phylogenomic investigation of the class Geoglossomycetes provide insights into ecological specialization and systematics.</title>
        <authorList>
            <person name="Melie T."/>
            <person name="Pirro S."/>
            <person name="Miller A.N."/>
            <person name="Quandt A."/>
        </authorList>
    </citation>
    <scope>NUCLEOTIDE SEQUENCE</scope>
    <source>
        <strain evidence="3">CAQ_001_2017</strain>
    </source>
</reference>
<dbReference type="InterPro" id="IPR031352">
    <property type="entry name" value="SesA"/>
</dbReference>
<dbReference type="InterPro" id="IPR027417">
    <property type="entry name" value="P-loop_NTPase"/>
</dbReference>
<keyword evidence="1" id="KW-0802">TPR repeat</keyword>
<dbReference type="Gene3D" id="1.25.40.10">
    <property type="entry name" value="Tetratricopeptide repeat domain"/>
    <property type="match status" value="3"/>
</dbReference>
<dbReference type="SUPFAM" id="SSF48452">
    <property type="entry name" value="TPR-like"/>
    <property type="match status" value="3"/>
</dbReference>
<dbReference type="InterPro" id="IPR019734">
    <property type="entry name" value="TPR_rpt"/>
</dbReference>
<feature type="domain" description="NACHT-NTPase and P-loop NTPases N-terminal" evidence="2">
    <location>
        <begin position="10"/>
        <end position="135"/>
    </location>
</feature>
<dbReference type="Proteomes" id="UP000750711">
    <property type="component" value="Unassembled WGS sequence"/>
</dbReference>
<evidence type="ECO:0000313" key="3">
    <source>
        <dbReference type="EMBL" id="KAH0558819.1"/>
    </source>
</evidence>
<gene>
    <name evidence="3" type="ORF">GP486_004539</name>
</gene>
<evidence type="ECO:0000259" key="2">
    <source>
        <dbReference type="Pfam" id="PF17107"/>
    </source>
</evidence>
<dbReference type="PANTHER" id="PTHR46082">
    <property type="entry name" value="ATP/GTP-BINDING PROTEIN-RELATED"/>
    <property type="match status" value="1"/>
</dbReference>
<dbReference type="Pfam" id="PF13424">
    <property type="entry name" value="TPR_12"/>
    <property type="match status" value="3"/>
</dbReference>
<comment type="caution">
    <text evidence="3">The sequence shown here is derived from an EMBL/GenBank/DDBJ whole genome shotgun (WGS) entry which is preliminary data.</text>
</comment>
<dbReference type="Gene3D" id="3.40.50.300">
    <property type="entry name" value="P-loop containing nucleotide triphosphate hydrolases"/>
    <property type="match status" value="1"/>
</dbReference>
<dbReference type="PROSITE" id="PS50005">
    <property type="entry name" value="TPR"/>
    <property type="match status" value="1"/>
</dbReference>
<dbReference type="Pfam" id="PF13374">
    <property type="entry name" value="TPR_10"/>
    <property type="match status" value="4"/>
</dbReference>
<dbReference type="InterPro" id="IPR053137">
    <property type="entry name" value="NLR-like"/>
</dbReference>
<feature type="repeat" description="TPR" evidence="1">
    <location>
        <begin position="609"/>
        <end position="642"/>
    </location>
</feature>
<dbReference type="AlphaFoldDB" id="A0A9P8RPJ3"/>
<proteinExistence type="predicted"/>
<dbReference type="PANTHER" id="PTHR46082:SF6">
    <property type="entry name" value="AAA+ ATPASE DOMAIN-CONTAINING PROTEIN-RELATED"/>
    <property type="match status" value="1"/>
</dbReference>
<name>A0A9P8RPJ3_9PEZI</name>